<feature type="transmembrane region" description="Helical" evidence="7">
    <location>
        <begin position="262"/>
        <end position="283"/>
    </location>
</feature>
<gene>
    <name evidence="9" type="ORF">NGM29_04850</name>
</gene>
<evidence type="ECO:0000256" key="6">
    <source>
        <dbReference type="ARBA" id="ARBA00023136"/>
    </source>
</evidence>
<dbReference type="AlphaFoldDB" id="A0A9E7NC16"/>
<organism evidence="9 10">
    <name type="scientific">Natronosalvus rutilus</name>
    <dbReference type="NCBI Taxonomy" id="2953753"/>
    <lineage>
        <taxon>Archaea</taxon>
        <taxon>Methanobacteriati</taxon>
        <taxon>Methanobacteriota</taxon>
        <taxon>Stenosarchaea group</taxon>
        <taxon>Halobacteria</taxon>
        <taxon>Halobacteriales</taxon>
        <taxon>Natrialbaceae</taxon>
        <taxon>Natronosalvus</taxon>
    </lineage>
</organism>
<evidence type="ECO:0000259" key="8">
    <source>
        <dbReference type="PROSITE" id="PS50928"/>
    </source>
</evidence>
<sequence length="301" mass="31922">MSVVSSARRDRLRRFVRSFAAHKLAVAGLAVVSVIVVVGVLAFVDEQFFGGAIIETVHHDPNDPAFTPLEGPSADHPFGTDELGRDVLSRTIYGAKVSVQVALTAVSVAAVIGSLLGVLAGYAKGYTETVIMRGVDVLLGFPALILAIGVVAALGFSLQNVIIALGIVYIPQFARIARSSALSVTEEEYVEAAEALGYSRRHIVFWEVLPNCLSPLLVQASLLMAFAIIAEASLSFLGLGVQPPQASWGQMVADGSSYMSNAPWISVFPGVAVFVTVLGFNLVGDGLRDALDPHENAERRF</sequence>
<reference evidence="9" key="1">
    <citation type="submission" date="2022-06" db="EMBL/GenBank/DDBJ databases">
        <title>Diverse halophilic archaea isolated from saline environments.</title>
        <authorList>
            <person name="Cui H.-L."/>
        </authorList>
    </citation>
    <scope>NUCLEOTIDE SEQUENCE</scope>
    <source>
        <strain evidence="9">WLHS1</strain>
    </source>
</reference>
<feature type="transmembrane region" description="Helical" evidence="7">
    <location>
        <begin position="21"/>
        <end position="44"/>
    </location>
</feature>
<evidence type="ECO:0000313" key="9">
    <source>
        <dbReference type="EMBL" id="UTF54606.1"/>
    </source>
</evidence>
<dbReference type="PANTHER" id="PTHR43386:SF25">
    <property type="entry name" value="PEPTIDE ABC TRANSPORTER PERMEASE PROTEIN"/>
    <property type="match status" value="1"/>
</dbReference>
<comment type="subcellular location">
    <subcellularLocation>
        <location evidence="1 7">Cell membrane</location>
        <topology evidence="1 7">Multi-pass membrane protein</topology>
    </subcellularLocation>
</comment>
<dbReference type="InterPro" id="IPR000515">
    <property type="entry name" value="MetI-like"/>
</dbReference>
<dbReference type="InterPro" id="IPR035906">
    <property type="entry name" value="MetI-like_sf"/>
</dbReference>
<dbReference type="InterPro" id="IPR050366">
    <property type="entry name" value="BP-dependent_transpt_permease"/>
</dbReference>
<accession>A0A9E7NC16</accession>
<dbReference type="CDD" id="cd06261">
    <property type="entry name" value="TM_PBP2"/>
    <property type="match status" value="1"/>
</dbReference>
<keyword evidence="4 7" id="KW-0812">Transmembrane</keyword>
<feature type="transmembrane region" description="Helical" evidence="7">
    <location>
        <begin position="97"/>
        <end position="122"/>
    </location>
</feature>
<dbReference type="PANTHER" id="PTHR43386">
    <property type="entry name" value="OLIGOPEPTIDE TRANSPORT SYSTEM PERMEASE PROTEIN APPC"/>
    <property type="match status" value="1"/>
</dbReference>
<dbReference type="Gene3D" id="1.10.3720.10">
    <property type="entry name" value="MetI-like"/>
    <property type="match status" value="1"/>
</dbReference>
<dbReference type="GO" id="GO:0005886">
    <property type="term" value="C:plasma membrane"/>
    <property type="evidence" value="ECO:0007669"/>
    <property type="project" value="UniProtKB-SubCell"/>
</dbReference>
<evidence type="ECO:0000256" key="4">
    <source>
        <dbReference type="ARBA" id="ARBA00022692"/>
    </source>
</evidence>
<evidence type="ECO:0000256" key="5">
    <source>
        <dbReference type="ARBA" id="ARBA00022989"/>
    </source>
</evidence>
<keyword evidence="2 7" id="KW-0813">Transport</keyword>
<dbReference type="Proteomes" id="UP001056855">
    <property type="component" value="Chromosome"/>
</dbReference>
<evidence type="ECO:0000256" key="3">
    <source>
        <dbReference type="ARBA" id="ARBA00022475"/>
    </source>
</evidence>
<evidence type="ECO:0000256" key="1">
    <source>
        <dbReference type="ARBA" id="ARBA00004651"/>
    </source>
</evidence>
<dbReference type="KEGG" id="sawl:NGM29_04850"/>
<comment type="similarity">
    <text evidence="7">Belongs to the binding-protein-dependent transport system permease family.</text>
</comment>
<name>A0A9E7NC16_9EURY</name>
<keyword evidence="10" id="KW-1185">Reference proteome</keyword>
<dbReference type="GeneID" id="73289350"/>
<dbReference type="GO" id="GO:0055085">
    <property type="term" value="P:transmembrane transport"/>
    <property type="evidence" value="ECO:0007669"/>
    <property type="project" value="InterPro"/>
</dbReference>
<dbReference type="RefSeq" id="WP_254159302.1">
    <property type="nucleotide sequence ID" value="NZ_CP100355.1"/>
</dbReference>
<dbReference type="EMBL" id="CP100355">
    <property type="protein sequence ID" value="UTF54606.1"/>
    <property type="molecule type" value="Genomic_DNA"/>
</dbReference>
<dbReference type="Pfam" id="PF00528">
    <property type="entry name" value="BPD_transp_1"/>
    <property type="match status" value="1"/>
</dbReference>
<feature type="transmembrane region" description="Helical" evidence="7">
    <location>
        <begin position="216"/>
        <end position="241"/>
    </location>
</feature>
<protein>
    <submittedName>
        <fullName evidence="9">ABC transporter permease</fullName>
    </submittedName>
</protein>
<feature type="domain" description="ABC transmembrane type-1" evidence="8">
    <location>
        <begin position="95"/>
        <end position="284"/>
    </location>
</feature>
<feature type="transmembrane region" description="Helical" evidence="7">
    <location>
        <begin position="143"/>
        <end position="170"/>
    </location>
</feature>
<keyword evidence="6 7" id="KW-0472">Membrane</keyword>
<evidence type="ECO:0000256" key="2">
    <source>
        <dbReference type="ARBA" id="ARBA00022448"/>
    </source>
</evidence>
<evidence type="ECO:0000313" key="10">
    <source>
        <dbReference type="Proteomes" id="UP001056855"/>
    </source>
</evidence>
<keyword evidence="3" id="KW-1003">Cell membrane</keyword>
<dbReference type="SUPFAM" id="SSF161098">
    <property type="entry name" value="MetI-like"/>
    <property type="match status" value="1"/>
</dbReference>
<keyword evidence="5 7" id="KW-1133">Transmembrane helix</keyword>
<evidence type="ECO:0000256" key="7">
    <source>
        <dbReference type="RuleBase" id="RU363032"/>
    </source>
</evidence>
<proteinExistence type="inferred from homology"/>
<dbReference type="PROSITE" id="PS50928">
    <property type="entry name" value="ABC_TM1"/>
    <property type="match status" value="1"/>
</dbReference>